<name>A0A368X970_9BURK</name>
<proteinExistence type="inferred from homology"/>
<keyword evidence="7" id="KW-1015">Disulfide bond</keyword>
<dbReference type="AlphaFoldDB" id="A0A368X970"/>
<evidence type="ECO:0000256" key="7">
    <source>
        <dbReference type="ARBA" id="ARBA00023157"/>
    </source>
</evidence>
<protein>
    <submittedName>
        <fullName evidence="9">Feruloyl esterase</fullName>
    </submittedName>
</protein>
<dbReference type="PANTHER" id="PTHR33938:SF15">
    <property type="entry name" value="FERULOYL ESTERASE B-RELATED"/>
    <property type="match status" value="1"/>
</dbReference>
<evidence type="ECO:0000256" key="4">
    <source>
        <dbReference type="ARBA" id="ARBA00022729"/>
    </source>
</evidence>
<evidence type="ECO:0000256" key="8">
    <source>
        <dbReference type="SAM" id="SignalP"/>
    </source>
</evidence>
<evidence type="ECO:0000256" key="2">
    <source>
        <dbReference type="ARBA" id="ARBA00022487"/>
    </source>
</evidence>
<feature type="signal peptide" evidence="8">
    <location>
        <begin position="1"/>
        <end position="23"/>
    </location>
</feature>
<dbReference type="GO" id="GO:0046872">
    <property type="term" value="F:metal ion binding"/>
    <property type="evidence" value="ECO:0007669"/>
    <property type="project" value="UniProtKB-KW"/>
</dbReference>
<keyword evidence="6" id="KW-0106">Calcium</keyword>
<dbReference type="Proteomes" id="UP000252884">
    <property type="component" value="Unassembled WGS sequence"/>
</dbReference>
<dbReference type="PROSITE" id="PS51257">
    <property type="entry name" value="PROKAR_LIPOPROTEIN"/>
    <property type="match status" value="1"/>
</dbReference>
<keyword evidence="3" id="KW-0479">Metal-binding</keyword>
<dbReference type="EMBL" id="QPJK01000015">
    <property type="protein sequence ID" value="RCW64501.1"/>
    <property type="molecule type" value="Genomic_DNA"/>
</dbReference>
<accession>A0A368X970</accession>
<dbReference type="GO" id="GO:0052689">
    <property type="term" value="F:carboxylic ester hydrolase activity"/>
    <property type="evidence" value="ECO:0007669"/>
    <property type="project" value="UniProtKB-KW"/>
</dbReference>
<keyword evidence="5" id="KW-0378">Hydrolase</keyword>
<evidence type="ECO:0000256" key="5">
    <source>
        <dbReference type="ARBA" id="ARBA00022801"/>
    </source>
</evidence>
<comment type="caution">
    <text evidence="9">The sequence shown here is derived from an EMBL/GenBank/DDBJ whole genome shotgun (WGS) entry which is preliminary data.</text>
</comment>
<dbReference type="InterPro" id="IPR029058">
    <property type="entry name" value="AB_hydrolase_fold"/>
</dbReference>
<evidence type="ECO:0000313" key="10">
    <source>
        <dbReference type="Proteomes" id="UP000252884"/>
    </source>
</evidence>
<dbReference type="Pfam" id="PF07519">
    <property type="entry name" value="Tannase"/>
    <property type="match status" value="1"/>
</dbReference>
<keyword evidence="10" id="KW-1185">Reference proteome</keyword>
<dbReference type="PANTHER" id="PTHR33938">
    <property type="entry name" value="FERULOYL ESTERASE B-RELATED"/>
    <property type="match status" value="1"/>
</dbReference>
<dbReference type="RefSeq" id="WP_114472358.1">
    <property type="nucleotide sequence ID" value="NZ_QPJK01000015.1"/>
</dbReference>
<dbReference type="Gene3D" id="3.40.50.1820">
    <property type="entry name" value="alpha/beta hydrolase"/>
    <property type="match status" value="1"/>
</dbReference>
<evidence type="ECO:0000313" key="9">
    <source>
        <dbReference type="EMBL" id="RCW64501.1"/>
    </source>
</evidence>
<keyword evidence="2" id="KW-0719">Serine esterase</keyword>
<dbReference type="OrthoDB" id="7062032at2"/>
<reference evidence="9 10" key="1">
    <citation type="submission" date="2018-07" db="EMBL/GenBank/DDBJ databases">
        <title>Genomic Encyclopedia of Type Strains, Phase IV (KMG-IV): sequencing the most valuable type-strain genomes for metagenomic binning, comparative biology and taxonomic classification.</title>
        <authorList>
            <person name="Goeker M."/>
        </authorList>
    </citation>
    <scope>NUCLEOTIDE SEQUENCE [LARGE SCALE GENOMIC DNA]</scope>
    <source>
        <strain evidence="9 10">DSM 21634</strain>
    </source>
</reference>
<sequence length="522" mass="53528">MKRASSRLPYRTTCMTLAAITLAACGGGDGPTRPAADATAEKACAALAGKTVAAAAVTAATTVAATAADPLYCKVSATIAPQLHLELRLPQRWNGKLYYEGGGGYNGAIPPLMGPALKALQQGYATVNSDSGHTGEGLSAAFALNDPLAASLFGSAAVPAVLSSAREMVLAAYGQPPEKAYFEGCSEGGREALMAAQRNPGLFDGIIARAPGHNWTGFMGHWNRNAKAVAAPGGQFSAAKLGLLAQAVRSACDANDGIADGIVSNPQACSFDPAALRCAGGADTGDTCLSDAQLAVVQSRTSPASFADGAYTSAPLALSGQEDDLFAGWEMWVTGAGNVRNALHFLFQDTTVKHYLARDPAQDSLAYAFESNPAALQNLSALNDATDADLRPFKNSRAKLILWHGGSDPSLSPQATTDYYRAVTAAVGGQAEVDTFARYYIAPGVGHCEGGPGADQSDLLGPLDAWVTAGAAPGTLSAAKVANGMVQASRPLCRFPQYPRYTGPANDAAAAALAANYTCTMP</sequence>
<evidence type="ECO:0000256" key="3">
    <source>
        <dbReference type="ARBA" id="ARBA00022723"/>
    </source>
</evidence>
<evidence type="ECO:0000256" key="6">
    <source>
        <dbReference type="ARBA" id="ARBA00022837"/>
    </source>
</evidence>
<evidence type="ECO:0000256" key="1">
    <source>
        <dbReference type="ARBA" id="ARBA00006249"/>
    </source>
</evidence>
<gene>
    <name evidence="9" type="ORF">DES41_115125</name>
</gene>
<dbReference type="InterPro" id="IPR011118">
    <property type="entry name" value="Tannase/feruloyl_esterase"/>
</dbReference>
<dbReference type="SUPFAM" id="SSF53474">
    <property type="entry name" value="alpha/beta-Hydrolases"/>
    <property type="match status" value="1"/>
</dbReference>
<comment type="similarity">
    <text evidence="1">Belongs to the tannase family.</text>
</comment>
<feature type="chain" id="PRO_5016811177" evidence="8">
    <location>
        <begin position="24"/>
        <end position="522"/>
    </location>
</feature>
<organism evidence="9 10">
    <name type="scientific">Pseudorhodoferax soli</name>
    <dbReference type="NCBI Taxonomy" id="545864"/>
    <lineage>
        <taxon>Bacteria</taxon>
        <taxon>Pseudomonadati</taxon>
        <taxon>Pseudomonadota</taxon>
        <taxon>Betaproteobacteria</taxon>
        <taxon>Burkholderiales</taxon>
        <taxon>Comamonadaceae</taxon>
    </lineage>
</organism>
<keyword evidence="4 8" id="KW-0732">Signal</keyword>